<protein>
    <submittedName>
        <fullName evidence="1">Uncharacterized protein</fullName>
    </submittedName>
</protein>
<evidence type="ECO:0000313" key="1">
    <source>
        <dbReference type="EMBL" id="KAK0754189.1"/>
    </source>
</evidence>
<dbReference type="AlphaFoldDB" id="A0AA40FAD4"/>
<gene>
    <name evidence="1" type="ORF">B0T18DRAFT_386100</name>
</gene>
<proteinExistence type="predicted"/>
<sequence>MGTNMFSVDNMRQAFDRASQILGLLKSELEGMKLAGLGCIKVDISVGAVRGVYVATFTDVLGETESFVGLAETFPPNAQHLVEGRIASIIPPLLELERLLMQMYDLEHFMVEAATTIAPMPLLVAKETEARLDALANETLVKLKAFETRIVAGKDDLNRCKAQLGSGV</sequence>
<comment type="caution">
    <text evidence="1">The sequence shown here is derived from an EMBL/GenBank/DDBJ whole genome shotgun (WGS) entry which is preliminary data.</text>
</comment>
<organism evidence="1 2">
    <name type="scientific">Schizothecium vesticola</name>
    <dbReference type="NCBI Taxonomy" id="314040"/>
    <lineage>
        <taxon>Eukaryota</taxon>
        <taxon>Fungi</taxon>
        <taxon>Dikarya</taxon>
        <taxon>Ascomycota</taxon>
        <taxon>Pezizomycotina</taxon>
        <taxon>Sordariomycetes</taxon>
        <taxon>Sordariomycetidae</taxon>
        <taxon>Sordariales</taxon>
        <taxon>Schizotheciaceae</taxon>
        <taxon>Schizothecium</taxon>
    </lineage>
</organism>
<dbReference type="EMBL" id="JAUKUD010000001">
    <property type="protein sequence ID" value="KAK0754189.1"/>
    <property type="molecule type" value="Genomic_DNA"/>
</dbReference>
<reference evidence="1" key="1">
    <citation type="submission" date="2023-06" db="EMBL/GenBank/DDBJ databases">
        <title>Genome-scale phylogeny and comparative genomics of the fungal order Sordariales.</title>
        <authorList>
            <consortium name="Lawrence Berkeley National Laboratory"/>
            <person name="Hensen N."/>
            <person name="Bonometti L."/>
            <person name="Westerberg I."/>
            <person name="Brannstrom I.O."/>
            <person name="Guillou S."/>
            <person name="Cros-Aarteil S."/>
            <person name="Calhoun S."/>
            <person name="Haridas S."/>
            <person name="Kuo A."/>
            <person name="Mondo S."/>
            <person name="Pangilinan J."/>
            <person name="Riley R."/>
            <person name="LaButti K."/>
            <person name="Andreopoulos B."/>
            <person name="Lipzen A."/>
            <person name="Chen C."/>
            <person name="Yanf M."/>
            <person name="Daum C."/>
            <person name="Ng V."/>
            <person name="Clum A."/>
            <person name="Steindorff A."/>
            <person name="Ohm R."/>
            <person name="Martin F."/>
            <person name="Silar P."/>
            <person name="Natvig D."/>
            <person name="Lalanne C."/>
            <person name="Gautier V."/>
            <person name="Ament-velasquez S.L."/>
            <person name="Kruys A."/>
            <person name="Hutchinson M.I."/>
            <person name="Powell A.J."/>
            <person name="Barry K."/>
            <person name="Miller A.N."/>
            <person name="Grigoriev I.V."/>
            <person name="Debuchy R."/>
            <person name="Gladieux P."/>
            <person name="Thoren M.H."/>
            <person name="Johannesson H."/>
        </authorList>
    </citation>
    <scope>NUCLEOTIDE SEQUENCE</scope>
    <source>
        <strain evidence="1">SMH3187-1</strain>
    </source>
</reference>
<dbReference type="Proteomes" id="UP001172155">
    <property type="component" value="Unassembled WGS sequence"/>
</dbReference>
<evidence type="ECO:0000313" key="2">
    <source>
        <dbReference type="Proteomes" id="UP001172155"/>
    </source>
</evidence>
<keyword evidence="2" id="KW-1185">Reference proteome</keyword>
<name>A0AA40FAD4_9PEZI</name>
<accession>A0AA40FAD4</accession>